<protein>
    <submittedName>
        <fullName evidence="1">Uncharacterized protein</fullName>
    </submittedName>
</protein>
<dbReference type="EMBL" id="AWYA01000091">
    <property type="protein sequence ID" value="KIC04693.1"/>
    <property type="molecule type" value="Genomic_DNA"/>
</dbReference>
<organism evidence="1 2">
    <name type="scientific">Ligilactobacillus ruminis DPC 6832</name>
    <dbReference type="NCBI Taxonomy" id="1402208"/>
    <lineage>
        <taxon>Bacteria</taxon>
        <taxon>Bacillati</taxon>
        <taxon>Bacillota</taxon>
        <taxon>Bacilli</taxon>
        <taxon>Lactobacillales</taxon>
        <taxon>Lactobacillaceae</taxon>
        <taxon>Ligilactobacillus</taxon>
    </lineage>
</organism>
<gene>
    <name evidence="1" type="ORF">LRN_0055</name>
</gene>
<sequence>MLDVDEQNIGHVQQLVERVKPRLSSGEWLTARVKTGADTKFLAFRKQVKSKFGLHQNLAPRKRDSSFISPKFPIRKRLFQDLISSHCRPDVLFPSIWVVTELAPHIAALHKDYEADSGPINGTERFNRMNVP</sequence>
<accession>A0A837DWE8</accession>
<proteinExistence type="predicted"/>
<evidence type="ECO:0000313" key="1">
    <source>
        <dbReference type="EMBL" id="KIC04693.1"/>
    </source>
</evidence>
<name>A0A837DWE8_9LACO</name>
<reference evidence="1 2" key="1">
    <citation type="journal article" date="2015" name="BMC Microbiol.">
        <title>Lactobacillus ruminis strains cluster according to their mammalian gut source.</title>
        <authorList>
            <person name="O' Donnell M.M."/>
            <person name="Harris H.M."/>
            <person name="Lynch D.B."/>
            <person name="Ross R.P."/>
            <person name="O'Toole P.W."/>
        </authorList>
    </citation>
    <scope>NUCLEOTIDE SEQUENCE [LARGE SCALE GENOMIC DNA]</scope>
    <source>
        <strain evidence="1 2">DPC 6832</strain>
    </source>
</reference>
<evidence type="ECO:0000313" key="2">
    <source>
        <dbReference type="Proteomes" id="UP000031011"/>
    </source>
</evidence>
<dbReference type="Proteomes" id="UP000031011">
    <property type="component" value="Unassembled WGS sequence"/>
</dbReference>
<dbReference type="AlphaFoldDB" id="A0A837DWE8"/>
<comment type="caution">
    <text evidence="1">The sequence shown here is derived from an EMBL/GenBank/DDBJ whole genome shotgun (WGS) entry which is preliminary data.</text>
</comment>